<dbReference type="PANTHER" id="PTHR33052">
    <property type="entry name" value="DUF4228 DOMAIN PROTEIN-RELATED"/>
    <property type="match status" value="1"/>
</dbReference>
<keyword evidence="2" id="KW-1185">Reference proteome</keyword>
<dbReference type="Proteomes" id="UP001567538">
    <property type="component" value="Unassembled WGS sequence"/>
</dbReference>
<protein>
    <submittedName>
        <fullName evidence="1">Uncharacterized protein</fullName>
    </submittedName>
</protein>
<organism evidence="1 2">
    <name type="scientific">Salvia divinorum</name>
    <name type="common">Maria pastora</name>
    <name type="synonym">Diviner's sage</name>
    <dbReference type="NCBI Taxonomy" id="28513"/>
    <lineage>
        <taxon>Eukaryota</taxon>
        <taxon>Viridiplantae</taxon>
        <taxon>Streptophyta</taxon>
        <taxon>Embryophyta</taxon>
        <taxon>Tracheophyta</taxon>
        <taxon>Spermatophyta</taxon>
        <taxon>Magnoliopsida</taxon>
        <taxon>eudicotyledons</taxon>
        <taxon>Gunneridae</taxon>
        <taxon>Pentapetalae</taxon>
        <taxon>asterids</taxon>
        <taxon>lamiids</taxon>
        <taxon>Lamiales</taxon>
        <taxon>Lamiaceae</taxon>
        <taxon>Nepetoideae</taxon>
        <taxon>Mentheae</taxon>
        <taxon>Salviinae</taxon>
        <taxon>Salvia</taxon>
        <taxon>Salvia subgen. Calosphace</taxon>
    </lineage>
</organism>
<evidence type="ECO:0000313" key="2">
    <source>
        <dbReference type="Proteomes" id="UP001567538"/>
    </source>
</evidence>
<dbReference type="InterPro" id="IPR025322">
    <property type="entry name" value="PADRE_dom"/>
</dbReference>
<dbReference type="EMBL" id="JBEAFC010000006">
    <property type="protein sequence ID" value="KAL1554217.1"/>
    <property type="molecule type" value="Genomic_DNA"/>
</dbReference>
<dbReference type="AlphaFoldDB" id="A0ABD1HCX6"/>
<name>A0ABD1HCX6_SALDI</name>
<evidence type="ECO:0000313" key="1">
    <source>
        <dbReference type="EMBL" id="KAL1554217.1"/>
    </source>
</evidence>
<dbReference type="Pfam" id="PF14009">
    <property type="entry name" value="PADRE"/>
    <property type="match status" value="1"/>
</dbReference>
<proteinExistence type="predicted"/>
<reference evidence="1 2" key="1">
    <citation type="submission" date="2024-06" db="EMBL/GenBank/DDBJ databases">
        <title>A chromosome level genome sequence of Diviner's sage (Salvia divinorum).</title>
        <authorList>
            <person name="Ford S.A."/>
            <person name="Ro D.-K."/>
            <person name="Ness R.W."/>
            <person name="Phillips M.A."/>
        </authorList>
    </citation>
    <scope>NUCLEOTIDE SEQUENCE [LARGE SCALE GENOMIC DNA]</scope>
    <source>
        <strain evidence="1">SAF-2024a</strain>
        <tissue evidence="1">Leaf</tissue>
    </source>
</reference>
<comment type="caution">
    <text evidence="1">The sequence shown here is derived from an EMBL/GenBank/DDBJ whole genome shotgun (WGS) entry which is preliminary data.</text>
</comment>
<gene>
    <name evidence="1" type="ORF">AAHA92_14801</name>
</gene>
<sequence length="153" mass="16746">MVCPAMFRSLSGAAATVILKMGICVPSPAIEKPVEDRRRASSVKVVDLEGRLEEFRLAVTAEEVLSRHPNCYLCSADNMLVNSHAPPLAKEEALQPGQIYFLMPLSRSLTPLSLVDLCELAIKTSRAVHIGADPFLHGCKRFRISNCRNIVAS</sequence>
<accession>A0ABD1HCX6</accession>